<dbReference type="EC" id="2.4.1.212" evidence="2"/>
<dbReference type="RefSeq" id="WP_119058970.1">
    <property type="nucleotide sequence ID" value="NZ_OX579588.1"/>
</dbReference>
<evidence type="ECO:0000313" key="2">
    <source>
        <dbReference type="EMBL" id="SZD71392.1"/>
    </source>
</evidence>
<dbReference type="GO" id="GO:0050501">
    <property type="term" value="F:hyaluronan synthase activity"/>
    <property type="evidence" value="ECO:0007669"/>
    <property type="project" value="UniProtKB-EC"/>
</dbReference>
<keyword evidence="2" id="KW-0808">Transferase</keyword>
<keyword evidence="2" id="KW-0328">Glycosyltransferase</keyword>
<gene>
    <name evidence="2" type="primary">hyaD_4</name>
    <name evidence="2" type="ORF">SAMEA104719789_00491</name>
</gene>
<name>A0A383TUP7_9FLAO</name>
<reference evidence="2 3" key="1">
    <citation type="submission" date="2018-09" db="EMBL/GenBank/DDBJ databases">
        <authorList>
            <consortium name="Pathogen Informatics"/>
        </authorList>
    </citation>
    <scope>NUCLEOTIDE SEQUENCE [LARGE SCALE GENOMIC DNA]</scope>
    <source>
        <strain evidence="2 3">OH-22767</strain>
    </source>
</reference>
<dbReference type="PANTHER" id="PTHR22916">
    <property type="entry name" value="GLYCOSYLTRANSFERASE"/>
    <property type="match status" value="1"/>
</dbReference>
<evidence type="ECO:0000259" key="1">
    <source>
        <dbReference type="Pfam" id="PF00535"/>
    </source>
</evidence>
<dbReference type="SUPFAM" id="SSF53448">
    <property type="entry name" value="Nucleotide-diphospho-sugar transferases"/>
    <property type="match status" value="1"/>
</dbReference>
<dbReference type="OrthoDB" id="6307329at2"/>
<dbReference type="InterPro" id="IPR029044">
    <property type="entry name" value="Nucleotide-diphossugar_trans"/>
</dbReference>
<keyword evidence="3" id="KW-1185">Reference proteome</keyword>
<protein>
    <submittedName>
        <fullName evidence="2">Hyaluronan synthase</fullName>
        <ecNumber evidence="2">2.4.1.212</ecNumber>
    </submittedName>
</protein>
<dbReference type="CDD" id="cd00761">
    <property type="entry name" value="Glyco_tranf_GTA_type"/>
    <property type="match status" value="1"/>
</dbReference>
<evidence type="ECO:0000313" key="3">
    <source>
        <dbReference type="Proteomes" id="UP000262142"/>
    </source>
</evidence>
<proteinExistence type="predicted"/>
<dbReference type="Pfam" id="PF00535">
    <property type="entry name" value="Glycos_transf_2"/>
    <property type="match status" value="1"/>
</dbReference>
<accession>A0A383TUP7</accession>
<dbReference type="EMBL" id="UNSC01000001">
    <property type="protein sequence ID" value="SZD71392.1"/>
    <property type="molecule type" value="Genomic_DNA"/>
</dbReference>
<dbReference type="AlphaFoldDB" id="A0A383TUP7"/>
<dbReference type="PANTHER" id="PTHR22916:SF3">
    <property type="entry name" value="UDP-GLCNAC:BETAGAL BETA-1,3-N-ACETYLGLUCOSAMINYLTRANSFERASE-LIKE PROTEIN 1"/>
    <property type="match status" value="1"/>
</dbReference>
<dbReference type="Gene3D" id="3.90.550.10">
    <property type="entry name" value="Spore Coat Polysaccharide Biosynthesis Protein SpsA, Chain A"/>
    <property type="match status" value="1"/>
</dbReference>
<sequence length="290" mass="32961">MKKLQISVIIPVYNAEAFLENAVNSALQHDCVKEIILVEDASPDNALSICKELEQKHNRIKVYQHPNRENRGAGASRNLGIEKATSEYVAFLDADDWYLPNRFDAEKELLKDSSIDGVYGATGFYYEDKKEKDPNRLTTFEKIVEPEDLLHEITRSNGGRFTTDAITVKKSLAESIGKFDTDLRLHQDSHLWVRLAYYGSLVSGIISEPIAYRRVHSNNRISKANRASAYLFHKKIYDEFKNDSSLPKNVARTFFKNIIINQTNSNSTLVRGLIALKEIIAKPSILKKII</sequence>
<dbReference type="Proteomes" id="UP000262142">
    <property type="component" value="Unassembled WGS sequence"/>
</dbReference>
<dbReference type="InterPro" id="IPR001173">
    <property type="entry name" value="Glyco_trans_2-like"/>
</dbReference>
<feature type="domain" description="Glycosyltransferase 2-like" evidence="1">
    <location>
        <begin position="7"/>
        <end position="145"/>
    </location>
</feature>
<organism evidence="2 3">
    <name type="scientific">Candidatus Ornithobacterium hominis</name>
    <dbReference type="NCBI Taxonomy" id="2497989"/>
    <lineage>
        <taxon>Bacteria</taxon>
        <taxon>Pseudomonadati</taxon>
        <taxon>Bacteroidota</taxon>
        <taxon>Flavobacteriia</taxon>
        <taxon>Flavobacteriales</taxon>
        <taxon>Weeksellaceae</taxon>
        <taxon>Ornithobacterium</taxon>
    </lineage>
</organism>